<keyword evidence="5" id="KW-0411">Iron-sulfur</keyword>
<dbReference type="PANTHER" id="PTHR43578">
    <property type="entry name" value="NADH-QUINONE OXIDOREDUCTASE SUBUNIT F"/>
    <property type="match status" value="1"/>
</dbReference>
<name>A0A0K2SQ36_LIMPI</name>
<dbReference type="STRING" id="1555112.LIP_3421"/>
<keyword evidence="8" id="KW-1185">Reference proteome</keyword>
<evidence type="ECO:0000256" key="5">
    <source>
        <dbReference type="ARBA" id="ARBA00023014"/>
    </source>
</evidence>
<reference evidence="8" key="1">
    <citation type="submission" date="2015-07" db="EMBL/GenBank/DDBJ databases">
        <title>Complete genome sequence and phylogenetic analysis of Limnochorda pilosa.</title>
        <authorList>
            <person name="Watanabe M."/>
            <person name="Kojima H."/>
            <person name="Fukui M."/>
        </authorList>
    </citation>
    <scope>NUCLEOTIDE SEQUENCE [LARGE SCALE GENOMIC DNA]</scope>
    <source>
        <strain evidence="8">HC45</strain>
    </source>
</reference>
<reference evidence="8" key="2">
    <citation type="journal article" date="2016" name="Int. J. Syst. Evol. Microbiol.">
        <title>Complete genome sequence and cell structure of Limnochorda pilosa, a Gram-negative spore-former within the phylum Firmicutes.</title>
        <authorList>
            <person name="Watanabe M."/>
            <person name="Kojima H."/>
            <person name="Fukui M."/>
        </authorList>
    </citation>
    <scope>NUCLEOTIDE SEQUENCE [LARGE SCALE GENOMIC DNA]</scope>
    <source>
        <strain evidence="8">HC45</strain>
    </source>
</reference>
<dbReference type="GO" id="GO:0046872">
    <property type="term" value="F:metal ion binding"/>
    <property type="evidence" value="ECO:0007669"/>
    <property type="project" value="UniProtKB-KW"/>
</dbReference>
<evidence type="ECO:0000256" key="1">
    <source>
        <dbReference type="ARBA" id="ARBA00007523"/>
    </source>
</evidence>
<dbReference type="InterPro" id="IPR037207">
    <property type="entry name" value="Nuop51_4Fe4S-bd_sf"/>
</dbReference>
<dbReference type="SUPFAM" id="SSF142984">
    <property type="entry name" value="Nqo1 middle domain-like"/>
    <property type="match status" value="1"/>
</dbReference>
<protein>
    <submittedName>
        <fullName evidence="7">NADH dehydrogenase</fullName>
    </submittedName>
</protein>
<dbReference type="InterPro" id="IPR019575">
    <property type="entry name" value="Nuop51_4Fe4S-bd"/>
</dbReference>
<keyword evidence="4" id="KW-0408">Iron</keyword>
<dbReference type="SUPFAM" id="SSF140490">
    <property type="entry name" value="Nqo1C-terminal domain-like"/>
    <property type="match status" value="1"/>
</dbReference>
<evidence type="ECO:0000256" key="2">
    <source>
        <dbReference type="ARBA" id="ARBA00022485"/>
    </source>
</evidence>
<evidence type="ECO:0000313" key="7">
    <source>
        <dbReference type="EMBL" id="BAS29233.1"/>
    </source>
</evidence>
<comment type="similarity">
    <text evidence="1">Belongs to the complex I 51 kDa subunit family.</text>
</comment>
<dbReference type="InterPro" id="IPR037225">
    <property type="entry name" value="Nuo51_FMN-bd_sf"/>
</dbReference>
<dbReference type="RefSeq" id="WP_068140717.1">
    <property type="nucleotide sequence ID" value="NZ_AP014924.1"/>
</dbReference>
<keyword evidence="3" id="KW-0479">Metal-binding</keyword>
<dbReference type="Proteomes" id="UP000065807">
    <property type="component" value="Chromosome"/>
</dbReference>
<gene>
    <name evidence="7" type="ORF">LIP_3421</name>
</gene>
<dbReference type="AlphaFoldDB" id="A0A0K2SQ36"/>
<organism evidence="7 8">
    <name type="scientific">Limnochorda pilosa</name>
    <dbReference type="NCBI Taxonomy" id="1555112"/>
    <lineage>
        <taxon>Bacteria</taxon>
        <taxon>Bacillati</taxon>
        <taxon>Bacillota</taxon>
        <taxon>Limnochordia</taxon>
        <taxon>Limnochordales</taxon>
        <taxon>Limnochordaceae</taxon>
        <taxon>Limnochorda</taxon>
    </lineage>
</organism>
<evidence type="ECO:0000256" key="4">
    <source>
        <dbReference type="ARBA" id="ARBA00023004"/>
    </source>
</evidence>
<keyword evidence="2" id="KW-0004">4Fe-4S</keyword>
<dbReference type="KEGG" id="lpil:LIP_3421"/>
<dbReference type="InterPro" id="IPR011538">
    <property type="entry name" value="Nuo51_FMN-bd"/>
</dbReference>
<dbReference type="GO" id="GO:0051539">
    <property type="term" value="F:4 iron, 4 sulfur cluster binding"/>
    <property type="evidence" value="ECO:0007669"/>
    <property type="project" value="UniProtKB-KW"/>
</dbReference>
<evidence type="ECO:0000259" key="6">
    <source>
        <dbReference type="SMART" id="SM00928"/>
    </source>
</evidence>
<dbReference type="Gene3D" id="1.20.1440.230">
    <property type="entry name" value="NADH-ubiquinone oxidoreductase 51kDa subunit, iron-sulphur binding domain"/>
    <property type="match status" value="1"/>
</dbReference>
<dbReference type="EMBL" id="AP014924">
    <property type="protein sequence ID" value="BAS29233.1"/>
    <property type="molecule type" value="Genomic_DNA"/>
</dbReference>
<dbReference type="PANTHER" id="PTHR43578:SF3">
    <property type="entry name" value="NADH-QUINONE OXIDOREDUCTASE SUBUNIT F"/>
    <property type="match status" value="1"/>
</dbReference>
<dbReference type="SMART" id="SM00928">
    <property type="entry name" value="NADH_4Fe-4S"/>
    <property type="match status" value="1"/>
</dbReference>
<feature type="domain" description="NADH-ubiquinone oxidoreductase 51kDa subunit iron-sulphur binding" evidence="6">
    <location>
        <begin position="324"/>
        <end position="369"/>
    </location>
</feature>
<dbReference type="OrthoDB" id="9761899at2"/>
<accession>A0A0K2SQ36</accession>
<evidence type="ECO:0000256" key="3">
    <source>
        <dbReference type="ARBA" id="ARBA00022723"/>
    </source>
</evidence>
<proteinExistence type="inferred from homology"/>
<evidence type="ECO:0000313" key="8">
    <source>
        <dbReference type="Proteomes" id="UP000065807"/>
    </source>
</evidence>
<dbReference type="Pfam" id="PF01512">
    <property type="entry name" value="Complex1_51K"/>
    <property type="match status" value="1"/>
</dbReference>
<dbReference type="Gene3D" id="3.40.50.11540">
    <property type="entry name" value="NADH-ubiquinone oxidoreductase 51kDa subunit"/>
    <property type="match status" value="1"/>
</dbReference>
<dbReference type="Pfam" id="PF10589">
    <property type="entry name" value="NADH_4Fe-4S"/>
    <property type="match status" value="1"/>
</dbReference>
<sequence length="441" mass="46464">MAIHSSSAEPGPFPLQRERLLLVDPEPDRSPLQYPALRVARQWTPDRVVAEIEAAGLRGRGGAAFPTATKWRAAAEGAPPRYVVVNGGEDEPGSRKDRFLMENHPHRVIEGALIAARAVGASKVFFYVNRTFTASLRPLWGALEDAGAAGLLGDVEAAVVEAPPEYVAGEETAALEVIEGRPARPRRKPPYPVQAGLWGRPTVVNNVETLAQAAAIVHQGAERVRRLGTAASPGTLLLSVGGGVNRPGVFEVPFGTPLRAVVEDLAGGVWGGRSVKAILPGGPSAGYLPGTALDTPIDYDALAQAGSWVGCGAIRVVPRGMCMVEELLRLAPFFAEESCGQCGTCLQGTRRILELLENLRLGIRGEHALDLLRRLGTRLPGTGLCGLVGAGAAPVASAIRWFPDDFLHHARYGVCPQLGPVPGGRGAGASPPFRARRPSGP</sequence>
<dbReference type="Gene3D" id="3.10.20.600">
    <property type="match status" value="1"/>
</dbReference>
<dbReference type="SUPFAM" id="SSF142019">
    <property type="entry name" value="Nqo1 FMN-binding domain-like"/>
    <property type="match status" value="1"/>
</dbReference>